<dbReference type="PRINTS" id="PR00080">
    <property type="entry name" value="SDRFAMILY"/>
</dbReference>
<dbReference type="PRINTS" id="PR00081">
    <property type="entry name" value="GDHRDH"/>
</dbReference>
<dbReference type="GO" id="GO:0016616">
    <property type="term" value="F:oxidoreductase activity, acting on the CH-OH group of donors, NAD or NADP as acceptor"/>
    <property type="evidence" value="ECO:0007669"/>
    <property type="project" value="TreeGrafter"/>
</dbReference>
<dbReference type="FunFam" id="3.40.50.720:FF:000084">
    <property type="entry name" value="Short-chain dehydrogenase reductase"/>
    <property type="match status" value="1"/>
</dbReference>
<comment type="caution">
    <text evidence="3">The sequence shown here is derived from an EMBL/GenBank/DDBJ whole genome shotgun (WGS) entry which is preliminary data.</text>
</comment>
<evidence type="ECO:0000256" key="2">
    <source>
        <dbReference type="ARBA" id="ARBA00023002"/>
    </source>
</evidence>
<dbReference type="SUPFAM" id="SSF51735">
    <property type="entry name" value="NAD(P)-binding Rossmann-fold domains"/>
    <property type="match status" value="1"/>
</dbReference>
<dbReference type="PROSITE" id="PS51257">
    <property type="entry name" value="PROKAR_LIPOPROTEIN"/>
    <property type="match status" value="1"/>
</dbReference>
<evidence type="ECO:0000313" key="3">
    <source>
        <dbReference type="EMBL" id="RZS84760.1"/>
    </source>
</evidence>
<dbReference type="EMBL" id="SGXC01000001">
    <property type="protein sequence ID" value="RZS84760.1"/>
    <property type="molecule type" value="Genomic_DNA"/>
</dbReference>
<dbReference type="RefSeq" id="WP_242621325.1">
    <property type="nucleotide sequence ID" value="NZ_SGXC01000001.1"/>
</dbReference>
<evidence type="ECO:0000313" key="4">
    <source>
        <dbReference type="Proteomes" id="UP000292445"/>
    </source>
</evidence>
<dbReference type="CDD" id="cd05233">
    <property type="entry name" value="SDR_c"/>
    <property type="match status" value="1"/>
</dbReference>
<organism evidence="3 4">
    <name type="scientific">Pigmentiphaga kullae</name>
    <dbReference type="NCBI Taxonomy" id="151784"/>
    <lineage>
        <taxon>Bacteria</taxon>
        <taxon>Pseudomonadati</taxon>
        <taxon>Pseudomonadota</taxon>
        <taxon>Betaproteobacteria</taxon>
        <taxon>Burkholderiales</taxon>
        <taxon>Alcaligenaceae</taxon>
        <taxon>Pigmentiphaga</taxon>
    </lineage>
</organism>
<evidence type="ECO:0000256" key="1">
    <source>
        <dbReference type="ARBA" id="ARBA00006484"/>
    </source>
</evidence>
<gene>
    <name evidence="3" type="ORF">EV675_0779</name>
</gene>
<dbReference type="PANTHER" id="PTHR42760:SF115">
    <property type="entry name" value="3-OXOACYL-[ACYL-CARRIER-PROTEIN] REDUCTASE FABG"/>
    <property type="match status" value="1"/>
</dbReference>
<keyword evidence="4" id="KW-1185">Reference proteome</keyword>
<name>A0A4Q7NJT1_9BURK</name>
<dbReference type="NCBIfam" id="NF005559">
    <property type="entry name" value="PRK07231.1"/>
    <property type="match status" value="1"/>
</dbReference>
<dbReference type="Proteomes" id="UP000292445">
    <property type="component" value="Unassembled WGS sequence"/>
</dbReference>
<protein>
    <submittedName>
        <fullName evidence="3">NAD(P)-dependent dehydrogenase (Short-subunit alcohol dehydrogenase family)</fullName>
    </submittedName>
</protein>
<dbReference type="AlphaFoldDB" id="A0A4Q7NJT1"/>
<dbReference type="InterPro" id="IPR002347">
    <property type="entry name" value="SDR_fam"/>
</dbReference>
<proteinExistence type="inferred from homology"/>
<accession>A0A4Q7NJT1</accession>
<keyword evidence="2" id="KW-0560">Oxidoreductase</keyword>
<dbReference type="Gene3D" id="3.40.50.720">
    <property type="entry name" value="NAD(P)-binding Rossmann-like Domain"/>
    <property type="match status" value="1"/>
</dbReference>
<reference evidence="3 4" key="1">
    <citation type="submission" date="2019-02" db="EMBL/GenBank/DDBJ databases">
        <title>Genomic Encyclopedia of Type Strains, Phase IV (KMG-IV): sequencing the most valuable type-strain genomes for metagenomic binning, comparative biology and taxonomic classification.</title>
        <authorList>
            <person name="Goeker M."/>
        </authorList>
    </citation>
    <scope>NUCLEOTIDE SEQUENCE [LARGE SCALE GENOMIC DNA]</scope>
    <source>
        <strain evidence="3 4">K24</strain>
    </source>
</reference>
<dbReference type="InterPro" id="IPR036291">
    <property type="entry name" value="NAD(P)-bd_dom_sf"/>
</dbReference>
<dbReference type="PANTHER" id="PTHR42760">
    <property type="entry name" value="SHORT-CHAIN DEHYDROGENASES/REDUCTASES FAMILY MEMBER"/>
    <property type="match status" value="1"/>
</dbReference>
<sequence length="256" mass="26674">MQSKSRPGTMDQYRVQGQLAVVTGGAHGIGLACAGLLREAGARVVIVDRDGPAARAAAQALGDGDARELDVRDAGAIGPVFAAIRAQHGPIGILINNAGISIRKGALELELEMWRQVLDVNVTGAFLCAREAVRNMDAAGGCIVNTASIMGLSGGSLYPNAAYHTAKGAVVNMTRSLAIEWAPRRIRVNAVAPTWTRTSFIGELSADVRARIDALTPLGRLAEPEDVAEAMLFLASPAASMITGHILPVDGGYLAQ</sequence>
<comment type="similarity">
    <text evidence="1">Belongs to the short-chain dehydrogenases/reductases (SDR) family.</text>
</comment>
<dbReference type="Pfam" id="PF13561">
    <property type="entry name" value="adh_short_C2"/>
    <property type="match status" value="1"/>
</dbReference>